<evidence type="ECO:0000256" key="1">
    <source>
        <dbReference type="ARBA" id="ARBA00000085"/>
    </source>
</evidence>
<dbReference type="SUPFAM" id="SSF55874">
    <property type="entry name" value="ATPase domain of HSP90 chaperone/DNA topoisomerase II/histidine kinase"/>
    <property type="match status" value="1"/>
</dbReference>
<dbReference type="SMART" id="SM00388">
    <property type="entry name" value="HisKA"/>
    <property type="match status" value="1"/>
</dbReference>
<feature type="domain" description="Histidine kinase" evidence="10">
    <location>
        <begin position="185"/>
        <end position="394"/>
    </location>
</feature>
<evidence type="ECO:0000256" key="5">
    <source>
        <dbReference type="ARBA" id="ARBA00022741"/>
    </source>
</evidence>
<keyword evidence="7" id="KW-0067">ATP-binding</keyword>
<dbReference type="RefSeq" id="WP_128250245.1">
    <property type="nucleotide sequence ID" value="NZ_CP034951.1"/>
</dbReference>
<evidence type="ECO:0000256" key="2">
    <source>
        <dbReference type="ARBA" id="ARBA00012438"/>
    </source>
</evidence>
<evidence type="ECO:0000256" key="8">
    <source>
        <dbReference type="ARBA" id="ARBA00023012"/>
    </source>
</evidence>
<evidence type="ECO:0000256" key="6">
    <source>
        <dbReference type="ARBA" id="ARBA00022777"/>
    </source>
</evidence>
<dbReference type="OrthoDB" id="9815750at2"/>
<dbReference type="KEGG" id="aev:EI546_09085"/>
<dbReference type="AlphaFoldDB" id="A0A410G3L2"/>
<keyword evidence="6 11" id="KW-0418">Kinase</keyword>
<dbReference type="EC" id="2.7.13.3" evidence="2"/>
<keyword evidence="4" id="KW-0808">Transferase</keyword>
<evidence type="ECO:0000259" key="10">
    <source>
        <dbReference type="PROSITE" id="PS50109"/>
    </source>
</evidence>
<dbReference type="GO" id="GO:0000155">
    <property type="term" value="F:phosphorelay sensor kinase activity"/>
    <property type="evidence" value="ECO:0007669"/>
    <property type="project" value="InterPro"/>
</dbReference>
<name>A0A410G3L2_9FLAO</name>
<dbReference type="GO" id="GO:0005524">
    <property type="term" value="F:ATP binding"/>
    <property type="evidence" value="ECO:0007669"/>
    <property type="project" value="UniProtKB-KW"/>
</dbReference>
<evidence type="ECO:0000256" key="9">
    <source>
        <dbReference type="SAM" id="Phobius"/>
    </source>
</evidence>
<evidence type="ECO:0000256" key="7">
    <source>
        <dbReference type="ARBA" id="ARBA00022840"/>
    </source>
</evidence>
<dbReference type="InterPro" id="IPR005467">
    <property type="entry name" value="His_kinase_dom"/>
</dbReference>
<dbReference type="CDD" id="cd00082">
    <property type="entry name" value="HisKA"/>
    <property type="match status" value="1"/>
</dbReference>
<dbReference type="Pfam" id="PF02518">
    <property type="entry name" value="HATPase_c"/>
    <property type="match status" value="1"/>
</dbReference>
<dbReference type="Gene3D" id="1.10.287.130">
    <property type="match status" value="1"/>
</dbReference>
<comment type="catalytic activity">
    <reaction evidence="1">
        <text>ATP + protein L-histidine = ADP + protein N-phospho-L-histidine.</text>
        <dbReference type="EC" id="2.7.13.3"/>
    </reaction>
</comment>
<keyword evidence="9" id="KW-0812">Transmembrane</keyword>
<keyword evidence="3" id="KW-0597">Phosphoprotein</keyword>
<protein>
    <recommendedName>
        <fullName evidence="2">histidine kinase</fullName>
        <ecNumber evidence="2">2.7.13.3</ecNumber>
    </recommendedName>
</protein>
<dbReference type="SMART" id="SM00387">
    <property type="entry name" value="HATPase_c"/>
    <property type="match status" value="1"/>
</dbReference>
<keyword evidence="9" id="KW-0472">Membrane</keyword>
<dbReference type="PRINTS" id="PR00344">
    <property type="entry name" value="BCTRLSENSOR"/>
</dbReference>
<dbReference type="InterPro" id="IPR003661">
    <property type="entry name" value="HisK_dim/P_dom"/>
</dbReference>
<keyword evidence="12" id="KW-1185">Reference proteome</keyword>
<dbReference type="PANTHER" id="PTHR43065:SF10">
    <property type="entry name" value="PEROXIDE STRESS-ACTIVATED HISTIDINE KINASE MAK3"/>
    <property type="match status" value="1"/>
</dbReference>
<feature type="transmembrane region" description="Helical" evidence="9">
    <location>
        <begin position="147"/>
        <end position="167"/>
    </location>
</feature>
<keyword evidence="5" id="KW-0547">Nucleotide-binding</keyword>
<organism evidence="11 12">
    <name type="scientific">Aequorivita ciconiae</name>
    <dbReference type="NCBI Taxonomy" id="2494375"/>
    <lineage>
        <taxon>Bacteria</taxon>
        <taxon>Pseudomonadati</taxon>
        <taxon>Bacteroidota</taxon>
        <taxon>Flavobacteriia</taxon>
        <taxon>Flavobacteriales</taxon>
        <taxon>Flavobacteriaceae</taxon>
        <taxon>Aequorivita</taxon>
    </lineage>
</organism>
<dbReference type="InterPro" id="IPR036097">
    <property type="entry name" value="HisK_dim/P_sf"/>
</dbReference>
<dbReference type="InterPro" id="IPR003594">
    <property type="entry name" value="HATPase_dom"/>
</dbReference>
<dbReference type="InterPro" id="IPR004358">
    <property type="entry name" value="Sig_transdc_His_kin-like_C"/>
</dbReference>
<gene>
    <name evidence="11" type="ORF">EI546_09085</name>
</gene>
<dbReference type="Pfam" id="PF00512">
    <property type="entry name" value="HisKA"/>
    <property type="match status" value="1"/>
</dbReference>
<accession>A0A410G3L2</accession>
<dbReference type="SUPFAM" id="SSF47384">
    <property type="entry name" value="Homodimeric domain of signal transducing histidine kinase"/>
    <property type="match status" value="1"/>
</dbReference>
<feature type="transmembrane region" description="Helical" evidence="9">
    <location>
        <begin position="7"/>
        <end position="28"/>
    </location>
</feature>
<evidence type="ECO:0000313" key="12">
    <source>
        <dbReference type="Proteomes" id="UP000285517"/>
    </source>
</evidence>
<dbReference type="Proteomes" id="UP000285517">
    <property type="component" value="Chromosome"/>
</dbReference>
<sequence>MFRQKTLFRWGFILASLLIVSLILWNTYDFFNQLKEKERAKMEIWAVAQEELQAMAQDQLDDRNNPSTTALTIIQSNSTTPMILYTLKENIYSGRNIDEKILDNEKARTKKIKQFASEYEPIEVRYKDRLFAIIYYGNSPLINKLKFYPAALILMIFLFVLAIYLFYQTSKSAEQNRLWAGMAKETAHQIGTPLSSLIGWAEILKSENINQDYVEEMGKDIKRLETITERFSKIGSIPKLEHCDLVSETRSSFHYLKNRTSKMIDFQLNIPESQIEQPPKPIFVRMNPQLFSWTLENLVKNGIDAMRGKGKITISIEKNAKYAFVRVMDTGKGLTKSEARRIFTPGYTTKKRGWGLGLSLAKRIIEEYHKGKIHVLKSVPNQGTTIEIALKIDS</sequence>
<dbReference type="InterPro" id="IPR036890">
    <property type="entry name" value="HATPase_C_sf"/>
</dbReference>
<dbReference type="PANTHER" id="PTHR43065">
    <property type="entry name" value="SENSOR HISTIDINE KINASE"/>
    <property type="match status" value="1"/>
</dbReference>
<proteinExistence type="predicted"/>
<keyword evidence="8" id="KW-0902">Two-component regulatory system</keyword>
<evidence type="ECO:0000256" key="3">
    <source>
        <dbReference type="ARBA" id="ARBA00022553"/>
    </source>
</evidence>
<dbReference type="EMBL" id="CP034951">
    <property type="protein sequence ID" value="QAA81864.1"/>
    <property type="molecule type" value="Genomic_DNA"/>
</dbReference>
<dbReference type="Gene3D" id="3.30.565.10">
    <property type="entry name" value="Histidine kinase-like ATPase, C-terminal domain"/>
    <property type="match status" value="1"/>
</dbReference>
<keyword evidence="9" id="KW-1133">Transmembrane helix</keyword>
<reference evidence="11 12" key="1">
    <citation type="submission" date="2019-01" db="EMBL/GenBank/DDBJ databases">
        <title>Complete genome sequencing of Aequorivita sp. H23M31.</title>
        <authorList>
            <person name="Bae J.-W."/>
        </authorList>
    </citation>
    <scope>NUCLEOTIDE SEQUENCE [LARGE SCALE GENOMIC DNA]</scope>
    <source>
        <strain evidence="11 12">H23M31</strain>
    </source>
</reference>
<evidence type="ECO:0000313" key="11">
    <source>
        <dbReference type="EMBL" id="QAA81864.1"/>
    </source>
</evidence>
<evidence type="ECO:0000256" key="4">
    <source>
        <dbReference type="ARBA" id="ARBA00022679"/>
    </source>
</evidence>
<dbReference type="PROSITE" id="PS50109">
    <property type="entry name" value="HIS_KIN"/>
    <property type="match status" value="1"/>
</dbReference>